<evidence type="ECO:0000256" key="2">
    <source>
        <dbReference type="ARBA" id="ARBA00005130"/>
    </source>
</evidence>
<keyword evidence="19" id="KW-1185">Reference proteome</keyword>
<dbReference type="Proteomes" id="UP000243633">
    <property type="component" value="Chromosome 1"/>
</dbReference>
<dbReference type="HAMAP" id="MF_01690">
    <property type="entry name" value="DapE"/>
    <property type="match status" value="1"/>
</dbReference>
<dbReference type="GO" id="GO:0009014">
    <property type="term" value="F:succinyl-diaminopimelate desuccinylase activity"/>
    <property type="evidence" value="ECO:0007669"/>
    <property type="project" value="UniProtKB-UniRule"/>
</dbReference>
<evidence type="ECO:0000256" key="11">
    <source>
        <dbReference type="ARBA" id="ARBA00022915"/>
    </source>
</evidence>
<dbReference type="RefSeq" id="WP_075472338.1">
    <property type="nucleotide sequence ID" value="NZ_CP135003.1"/>
</dbReference>
<keyword evidence="9 16" id="KW-0378">Hydrolase</keyword>
<evidence type="ECO:0000256" key="7">
    <source>
        <dbReference type="ARBA" id="ARBA00022605"/>
    </source>
</evidence>
<dbReference type="InterPro" id="IPR002933">
    <property type="entry name" value="Peptidase_M20"/>
</dbReference>
<evidence type="ECO:0000256" key="12">
    <source>
        <dbReference type="ARBA" id="ARBA00023154"/>
    </source>
</evidence>
<keyword evidence="8 16" id="KW-0479">Metal-binding</keyword>
<dbReference type="UniPathway" id="UPA00034">
    <property type="reaction ID" value="UER00021"/>
</dbReference>
<keyword evidence="12 16" id="KW-0457">Lysine biosynthesis</keyword>
<keyword evidence="13 16" id="KW-0170">Cobalt</keyword>
<feature type="binding site" evidence="16">
    <location>
        <position position="162"/>
    </location>
    <ligand>
        <name>Zn(2+)</name>
        <dbReference type="ChEBI" id="CHEBI:29105"/>
        <label>1</label>
    </ligand>
</feature>
<keyword evidence="11 16" id="KW-0220">Diaminopimelate biosynthesis</keyword>
<dbReference type="Pfam" id="PF07687">
    <property type="entry name" value="M20_dimer"/>
    <property type="match status" value="1"/>
</dbReference>
<dbReference type="PANTHER" id="PTHR43808">
    <property type="entry name" value="ACETYLORNITHINE DEACETYLASE"/>
    <property type="match status" value="1"/>
</dbReference>
<dbReference type="STRING" id="98804.BTSPAZIEG_0063"/>
<feature type="binding site" evidence="16">
    <location>
        <position position="99"/>
    </location>
    <ligand>
        <name>Zn(2+)</name>
        <dbReference type="ChEBI" id="CHEBI:29105"/>
        <label>1</label>
    </ligand>
</feature>
<dbReference type="InterPro" id="IPR050072">
    <property type="entry name" value="Peptidase_M20A"/>
</dbReference>
<evidence type="ECO:0000256" key="1">
    <source>
        <dbReference type="ARBA" id="ARBA00001941"/>
    </source>
</evidence>
<proteinExistence type="inferred from homology"/>
<evidence type="ECO:0000256" key="14">
    <source>
        <dbReference type="ARBA" id="ARBA00031891"/>
    </source>
</evidence>
<evidence type="ECO:0000256" key="15">
    <source>
        <dbReference type="ARBA" id="ARBA00051301"/>
    </source>
</evidence>
<dbReference type="OrthoDB" id="9809784at2"/>
<accession>A0A160SYP0</accession>
<comment type="pathway">
    <text evidence="2 16">Amino-acid biosynthesis; L-lysine biosynthesis via DAP pathway; LL-2,6-diaminopimelate from (S)-tetrahydrodipicolinate (succinylase route): step 3/3.</text>
</comment>
<evidence type="ECO:0000256" key="6">
    <source>
        <dbReference type="ARBA" id="ARBA00022391"/>
    </source>
</evidence>
<dbReference type="Gene3D" id="3.40.630.10">
    <property type="entry name" value="Zn peptidases"/>
    <property type="match status" value="2"/>
</dbReference>
<dbReference type="InterPro" id="IPR005941">
    <property type="entry name" value="DapE_proteobac"/>
</dbReference>
<keyword evidence="7 16" id="KW-0028">Amino-acid biosynthesis</keyword>
<feature type="binding site" evidence="16">
    <location>
        <position position="134"/>
    </location>
    <ligand>
        <name>Zn(2+)</name>
        <dbReference type="ChEBI" id="CHEBI:29105"/>
        <label>2</label>
    </ligand>
</feature>
<dbReference type="SUPFAM" id="SSF53187">
    <property type="entry name" value="Zn-dependent exopeptidases"/>
    <property type="match status" value="1"/>
</dbReference>
<reference evidence="19" key="1">
    <citation type="submission" date="2015-10" db="EMBL/GenBank/DDBJ databases">
        <authorList>
            <person name="Manzano-Marin A."/>
            <person name="Manzano-Marin A."/>
        </authorList>
    </citation>
    <scope>NUCLEOTIDE SEQUENCE [LARGE SCALE GENOMIC DNA]</scope>
    <source>
        <strain evidence="19">BTs</strain>
    </source>
</reference>
<dbReference type="GO" id="GO:0050897">
    <property type="term" value="F:cobalt ion binding"/>
    <property type="evidence" value="ECO:0007669"/>
    <property type="project" value="UniProtKB-UniRule"/>
</dbReference>
<gene>
    <name evidence="16 18" type="primary">dapE</name>
    <name evidence="18" type="ORF">BTSPAZIEG_0063</name>
</gene>
<evidence type="ECO:0000256" key="5">
    <source>
        <dbReference type="ARBA" id="ARBA00011921"/>
    </source>
</evidence>
<evidence type="ECO:0000259" key="17">
    <source>
        <dbReference type="Pfam" id="PF07687"/>
    </source>
</evidence>
<organism evidence="18 19">
    <name type="scientific">Buchnera aphidicola subsp. Tuberolachnus salignus</name>
    <dbReference type="NCBI Taxonomy" id="98804"/>
    <lineage>
        <taxon>Bacteria</taxon>
        <taxon>Pseudomonadati</taxon>
        <taxon>Pseudomonadota</taxon>
        <taxon>Gammaproteobacteria</taxon>
        <taxon>Enterobacterales</taxon>
        <taxon>Erwiniaceae</taxon>
        <taxon>Buchnera</taxon>
    </lineage>
</organism>
<feature type="active site" evidence="16">
    <location>
        <position position="68"/>
    </location>
</feature>
<dbReference type="SUPFAM" id="SSF55031">
    <property type="entry name" value="Bacterial exopeptidase dimerisation domain"/>
    <property type="match status" value="1"/>
</dbReference>
<comment type="catalytic activity">
    <reaction evidence="15 16">
        <text>N-succinyl-(2S,6S)-2,6-diaminopimelate + H2O = (2S,6S)-2,6-diaminopimelate + succinate</text>
        <dbReference type="Rhea" id="RHEA:22608"/>
        <dbReference type="ChEBI" id="CHEBI:15377"/>
        <dbReference type="ChEBI" id="CHEBI:30031"/>
        <dbReference type="ChEBI" id="CHEBI:57609"/>
        <dbReference type="ChEBI" id="CHEBI:58087"/>
        <dbReference type="EC" id="3.5.1.18"/>
    </reaction>
</comment>
<dbReference type="GO" id="GO:0008270">
    <property type="term" value="F:zinc ion binding"/>
    <property type="evidence" value="ECO:0007669"/>
    <property type="project" value="UniProtKB-UniRule"/>
</dbReference>
<evidence type="ECO:0000256" key="3">
    <source>
        <dbReference type="ARBA" id="ARBA00006746"/>
    </source>
</evidence>
<dbReference type="GO" id="GO:0019877">
    <property type="term" value="P:diaminopimelate biosynthetic process"/>
    <property type="evidence" value="ECO:0007669"/>
    <property type="project" value="UniProtKB-UniRule"/>
</dbReference>
<evidence type="ECO:0000313" key="18">
    <source>
        <dbReference type="EMBL" id="CUR53046.1"/>
    </source>
</evidence>
<comment type="cofactor">
    <cofactor evidence="1">
        <name>Co(2+)</name>
        <dbReference type="ChEBI" id="CHEBI:48828"/>
    </cofactor>
</comment>
<dbReference type="PANTHER" id="PTHR43808:SF31">
    <property type="entry name" value="N-ACETYL-L-CITRULLINE DEACETYLASE"/>
    <property type="match status" value="1"/>
</dbReference>
<evidence type="ECO:0000256" key="16">
    <source>
        <dbReference type="HAMAP-Rule" id="MF_01690"/>
    </source>
</evidence>
<feature type="binding site" evidence="16">
    <location>
        <position position="348"/>
    </location>
    <ligand>
        <name>Zn(2+)</name>
        <dbReference type="ChEBI" id="CHEBI:29105"/>
        <label>2</label>
    </ligand>
</feature>
<comment type="similarity">
    <text evidence="3 16">Belongs to the peptidase M20A family. DapE subfamily.</text>
</comment>
<evidence type="ECO:0000256" key="8">
    <source>
        <dbReference type="ARBA" id="ARBA00022723"/>
    </source>
</evidence>
<dbReference type="Pfam" id="PF01546">
    <property type="entry name" value="Peptidase_M20"/>
    <property type="match status" value="1"/>
</dbReference>
<feature type="binding site" evidence="16">
    <location>
        <position position="99"/>
    </location>
    <ligand>
        <name>Zn(2+)</name>
        <dbReference type="ChEBI" id="CHEBI:29105"/>
        <label>2</label>
    </ligand>
</feature>
<feature type="active site" description="Proton acceptor" evidence="16">
    <location>
        <position position="133"/>
    </location>
</feature>
<comment type="cofactor">
    <cofactor evidence="16">
        <name>Zn(2+)</name>
        <dbReference type="ChEBI" id="CHEBI:29105"/>
    </cofactor>
    <cofactor evidence="16">
        <name>Co(2+)</name>
        <dbReference type="ChEBI" id="CHEBI:48828"/>
    </cofactor>
    <text evidence="16">Binds 2 Zn(2+) or Co(2+) ions per subunit.</text>
</comment>
<dbReference type="GO" id="GO:0008777">
    <property type="term" value="F:acetylornithine deacetylase activity"/>
    <property type="evidence" value="ECO:0007669"/>
    <property type="project" value="TreeGrafter"/>
</dbReference>
<dbReference type="GO" id="GO:0009089">
    <property type="term" value="P:lysine biosynthetic process via diaminopimelate"/>
    <property type="evidence" value="ECO:0007669"/>
    <property type="project" value="UniProtKB-UniRule"/>
</dbReference>
<dbReference type="CDD" id="cd03891">
    <property type="entry name" value="M20_DapE_proteobac"/>
    <property type="match status" value="1"/>
</dbReference>
<dbReference type="NCBIfam" id="NF009557">
    <property type="entry name" value="PRK13009.1"/>
    <property type="match status" value="1"/>
</dbReference>
<evidence type="ECO:0000313" key="19">
    <source>
        <dbReference type="Proteomes" id="UP000243633"/>
    </source>
</evidence>
<dbReference type="NCBIfam" id="TIGR01246">
    <property type="entry name" value="dapE_proteo"/>
    <property type="match status" value="1"/>
</dbReference>
<dbReference type="PATRIC" id="fig|98804.3.peg.55"/>
<name>A0A160SYP0_BUCTT</name>
<dbReference type="EMBL" id="LN890285">
    <property type="protein sequence ID" value="CUR53046.1"/>
    <property type="molecule type" value="Genomic_DNA"/>
</dbReference>
<evidence type="ECO:0000256" key="9">
    <source>
        <dbReference type="ARBA" id="ARBA00022801"/>
    </source>
</evidence>
<evidence type="ECO:0000256" key="10">
    <source>
        <dbReference type="ARBA" id="ARBA00022833"/>
    </source>
</evidence>
<feature type="domain" description="Peptidase M20 dimerisation" evidence="17">
    <location>
        <begin position="175"/>
        <end position="282"/>
    </location>
</feature>
<dbReference type="InterPro" id="IPR036264">
    <property type="entry name" value="Bact_exopeptidase_dim_dom"/>
</dbReference>
<feature type="binding site" evidence="16">
    <location>
        <position position="66"/>
    </location>
    <ligand>
        <name>Zn(2+)</name>
        <dbReference type="ChEBI" id="CHEBI:29105"/>
        <label>1</label>
    </ligand>
</feature>
<sequence length="375" mass="42923">MLNNVLNITKKLISIPSITPEDLGCQKFLISRLKKCGFFIEEFNFKDTKNFLASKGTGRSFLFLGHTDVVSPGDIKKWNTDPFVPQVIENVLYGRGSSDMKGAISAMLIATERFLKKNPYHLGRFLWLITSDEEGNGTNGIRKVIKILEKRKEKINFCLVGEPTNEMLLGDCIKNGRRGSLSGKINVEGIQGHIAYPTLSKNPIHMSLKFLNEITKYVWDYGNDFFLPTQFQIYNIFTNNFSNNIIPSFLQIEFNFRFSPLQTVQSLQNIVNFLLKKNNLQYTIQWKLHAKPFFSSSKFLINTLSKSIYQIMKIKPRITTTGGTSDGRFLTKISDEIIEFGLKNTTIHQVNECVHVVDLKNLSQIYENFLSLIFL</sequence>
<evidence type="ECO:0000256" key="4">
    <source>
        <dbReference type="ARBA" id="ARBA00011738"/>
    </source>
</evidence>
<dbReference type="InterPro" id="IPR011650">
    <property type="entry name" value="Peptidase_M20_dimer"/>
</dbReference>
<comment type="function">
    <text evidence="16">Catalyzes the hydrolysis of N-succinyl-L,L-diaminopimelic acid (SDAP), forming succinate and LL-2,6-diaminopimelate (DAP), an intermediate involved in the bacterial biosynthesis of lysine and meso-diaminopimelic acid, an essential component of bacterial cell walls.</text>
</comment>
<evidence type="ECO:0000256" key="13">
    <source>
        <dbReference type="ARBA" id="ARBA00023285"/>
    </source>
</evidence>
<dbReference type="EC" id="3.5.1.18" evidence="5 16"/>
<dbReference type="GO" id="GO:0006526">
    <property type="term" value="P:L-arginine biosynthetic process"/>
    <property type="evidence" value="ECO:0007669"/>
    <property type="project" value="TreeGrafter"/>
</dbReference>
<protein>
    <recommendedName>
        <fullName evidence="6 16">Succinyl-diaminopimelate desuccinylase</fullName>
        <shortName evidence="16">SDAP desuccinylase</shortName>
        <ecNumber evidence="5 16">3.5.1.18</ecNumber>
    </recommendedName>
    <alternativeName>
        <fullName evidence="14 16">N-succinyl-LL-2,6-diaminoheptanedioate amidohydrolase</fullName>
    </alternativeName>
</protein>
<dbReference type="AlphaFoldDB" id="A0A160SYP0"/>
<keyword evidence="10 16" id="KW-0862">Zinc</keyword>
<comment type="subunit">
    <text evidence="4 16">Homodimer.</text>
</comment>